<sequence>MAPIGVGRRLESLAFEIAAEEFDGEIVVEPIPGYQMLTRQRLVDPLPGVRAARALASAARGLLVEQVRDARAAGRSWDEVGEALELSDGTTDDPRAEAAFAEVVEGRRAEPTWHSFRTPSTYWRCRSCGELVTDYGPIGSSHPDDQESGHATTCTRHQAALARWRADTGWD</sequence>
<evidence type="ECO:0000313" key="1">
    <source>
        <dbReference type="EMBL" id="GAA4536938.1"/>
    </source>
</evidence>
<organism evidence="1 2">
    <name type="scientific">Pseudonocardia xishanensis</name>
    <dbReference type="NCBI Taxonomy" id="630995"/>
    <lineage>
        <taxon>Bacteria</taxon>
        <taxon>Bacillati</taxon>
        <taxon>Actinomycetota</taxon>
        <taxon>Actinomycetes</taxon>
        <taxon>Pseudonocardiales</taxon>
        <taxon>Pseudonocardiaceae</taxon>
        <taxon>Pseudonocardia</taxon>
    </lineage>
</organism>
<name>A0ABP8RFQ9_9PSEU</name>
<keyword evidence="2" id="KW-1185">Reference proteome</keyword>
<comment type="caution">
    <text evidence="1">The sequence shown here is derived from an EMBL/GenBank/DDBJ whole genome shotgun (WGS) entry which is preliminary data.</text>
</comment>
<reference evidence="2" key="1">
    <citation type="journal article" date="2019" name="Int. J. Syst. Evol. Microbiol.">
        <title>The Global Catalogue of Microorganisms (GCM) 10K type strain sequencing project: providing services to taxonomists for standard genome sequencing and annotation.</title>
        <authorList>
            <consortium name="The Broad Institute Genomics Platform"/>
            <consortium name="The Broad Institute Genome Sequencing Center for Infectious Disease"/>
            <person name="Wu L."/>
            <person name="Ma J."/>
        </authorList>
    </citation>
    <scope>NUCLEOTIDE SEQUENCE [LARGE SCALE GENOMIC DNA]</scope>
    <source>
        <strain evidence="2">JCM 17906</strain>
    </source>
</reference>
<protein>
    <submittedName>
        <fullName evidence="1">Uncharacterized protein</fullName>
    </submittedName>
</protein>
<evidence type="ECO:0000313" key="2">
    <source>
        <dbReference type="Proteomes" id="UP001501598"/>
    </source>
</evidence>
<gene>
    <name evidence="1" type="ORF">GCM10023175_04520</name>
</gene>
<dbReference type="Proteomes" id="UP001501598">
    <property type="component" value="Unassembled WGS sequence"/>
</dbReference>
<dbReference type="EMBL" id="BAABGT010000008">
    <property type="protein sequence ID" value="GAA4536938.1"/>
    <property type="molecule type" value="Genomic_DNA"/>
</dbReference>
<accession>A0ABP8RFQ9</accession>
<proteinExistence type="predicted"/>